<dbReference type="EMBL" id="JAAABM010000007">
    <property type="protein sequence ID" value="KAF7676383.1"/>
    <property type="molecule type" value="Genomic_DNA"/>
</dbReference>
<accession>A0A8H7B310</accession>
<gene>
    <name evidence="2" type="ORF">GT037_005888</name>
</gene>
<feature type="region of interest" description="Disordered" evidence="1">
    <location>
        <begin position="1"/>
        <end position="37"/>
    </location>
</feature>
<dbReference type="RefSeq" id="XP_038786624.1">
    <property type="nucleotide sequence ID" value="XM_038930935.1"/>
</dbReference>
<comment type="caution">
    <text evidence="2">The sequence shown here is derived from an EMBL/GenBank/DDBJ whole genome shotgun (WGS) entry which is preliminary data.</text>
</comment>
<reference evidence="2" key="2">
    <citation type="submission" date="2020-08" db="EMBL/GenBank/DDBJ databases">
        <title>Draft Genome Sequence of Cumin Blight Pathogen Alternaria burnsii.</title>
        <authorList>
            <person name="Feng Z."/>
        </authorList>
    </citation>
    <scope>NUCLEOTIDE SEQUENCE</scope>
    <source>
        <strain evidence="2">CBS107.38</strain>
    </source>
</reference>
<name>A0A8H7B310_9PLEO</name>
<organism evidence="2 3">
    <name type="scientific">Alternaria burnsii</name>
    <dbReference type="NCBI Taxonomy" id="1187904"/>
    <lineage>
        <taxon>Eukaryota</taxon>
        <taxon>Fungi</taxon>
        <taxon>Dikarya</taxon>
        <taxon>Ascomycota</taxon>
        <taxon>Pezizomycotina</taxon>
        <taxon>Dothideomycetes</taxon>
        <taxon>Pleosporomycetidae</taxon>
        <taxon>Pleosporales</taxon>
        <taxon>Pleosporineae</taxon>
        <taxon>Pleosporaceae</taxon>
        <taxon>Alternaria</taxon>
        <taxon>Alternaria sect. Alternaria</taxon>
    </lineage>
</organism>
<protein>
    <submittedName>
        <fullName evidence="2">Uncharacterized protein</fullName>
    </submittedName>
</protein>
<evidence type="ECO:0000313" key="2">
    <source>
        <dbReference type="EMBL" id="KAF7676383.1"/>
    </source>
</evidence>
<evidence type="ECO:0000256" key="1">
    <source>
        <dbReference type="SAM" id="MobiDB-lite"/>
    </source>
</evidence>
<dbReference type="GeneID" id="62204113"/>
<reference evidence="2" key="1">
    <citation type="submission" date="2020-01" db="EMBL/GenBank/DDBJ databases">
        <authorList>
            <person name="Feng Z.H.Z."/>
        </authorList>
    </citation>
    <scope>NUCLEOTIDE SEQUENCE</scope>
    <source>
        <strain evidence="2">CBS107.38</strain>
    </source>
</reference>
<keyword evidence="3" id="KW-1185">Reference proteome</keyword>
<dbReference type="Proteomes" id="UP000596902">
    <property type="component" value="Unassembled WGS sequence"/>
</dbReference>
<proteinExistence type="predicted"/>
<evidence type="ECO:0000313" key="3">
    <source>
        <dbReference type="Proteomes" id="UP000596902"/>
    </source>
</evidence>
<sequence>MADQSVAPLASEVNEPPTTSTIVPPKDHHSGGAPNVIQPHCATRVCELSTNVSPTSETRDLLV</sequence>
<dbReference type="AlphaFoldDB" id="A0A8H7B310"/>